<dbReference type="Proteomes" id="UP000604046">
    <property type="component" value="Unassembled WGS sequence"/>
</dbReference>
<dbReference type="AlphaFoldDB" id="A0A812I4G3"/>
<evidence type="ECO:0000256" key="1">
    <source>
        <dbReference type="SAM" id="MobiDB-lite"/>
    </source>
</evidence>
<proteinExistence type="predicted"/>
<feature type="region of interest" description="Disordered" evidence="1">
    <location>
        <begin position="1"/>
        <end position="23"/>
    </location>
</feature>
<feature type="region of interest" description="Disordered" evidence="1">
    <location>
        <begin position="45"/>
        <end position="77"/>
    </location>
</feature>
<reference evidence="2" key="1">
    <citation type="submission" date="2021-02" db="EMBL/GenBank/DDBJ databases">
        <authorList>
            <person name="Dougan E. K."/>
            <person name="Rhodes N."/>
            <person name="Thang M."/>
            <person name="Chan C."/>
        </authorList>
    </citation>
    <scope>NUCLEOTIDE SEQUENCE</scope>
</reference>
<dbReference type="EMBL" id="CAJNDS010000149">
    <property type="protein sequence ID" value="CAE6970684.1"/>
    <property type="molecule type" value="Genomic_DNA"/>
</dbReference>
<organism evidence="2 3">
    <name type="scientific">Symbiodinium natans</name>
    <dbReference type="NCBI Taxonomy" id="878477"/>
    <lineage>
        <taxon>Eukaryota</taxon>
        <taxon>Sar</taxon>
        <taxon>Alveolata</taxon>
        <taxon>Dinophyceae</taxon>
        <taxon>Suessiales</taxon>
        <taxon>Symbiodiniaceae</taxon>
        <taxon>Symbiodinium</taxon>
    </lineage>
</organism>
<feature type="compositionally biased region" description="Basic and acidic residues" evidence="1">
    <location>
        <begin position="52"/>
        <end position="63"/>
    </location>
</feature>
<evidence type="ECO:0000313" key="3">
    <source>
        <dbReference type="Proteomes" id="UP000604046"/>
    </source>
</evidence>
<keyword evidence="3" id="KW-1185">Reference proteome</keyword>
<feature type="compositionally biased region" description="Polar residues" evidence="1">
    <location>
        <begin position="1"/>
        <end position="11"/>
    </location>
</feature>
<evidence type="ECO:0000313" key="2">
    <source>
        <dbReference type="EMBL" id="CAE6970684.1"/>
    </source>
</evidence>
<comment type="caution">
    <text evidence="2">The sequence shown here is derived from an EMBL/GenBank/DDBJ whole genome shotgun (WGS) entry which is preliminary data.</text>
</comment>
<sequence length="106" mass="11693">MCQCKTPQSSGRHSRRLHRAGNIRSNLMSGTRACWRRKWQSMSVANVNSDGQGREAKSATAEKRQHRKAPPTPGRCPGRCRCHSVLPADVQDVQGRAEDVGLVQGT</sequence>
<name>A0A812I4G3_9DINO</name>
<accession>A0A812I4G3</accession>
<protein>
    <submittedName>
        <fullName evidence="2">Uncharacterized protein</fullName>
    </submittedName>
</protein>
<gene>
    <name evidence="2" type="ORF">SNAT2548_LOCUS2503</name>
</gene>
<feature type="compositionally biased region" description="Basic residues" evidence="1">
    <location>
        <begin position="12"/>
        <end position="21"/>
    </location>
</feature>